<evidence type="ECO:0000256" key="4">
    <source>
        <dbReference type="ARBA" id="ARBA00022737"/>
    </source>
</evidence>
<dbReference type="Gene3D" id="3.30.160.60">
    <property type="entry name" value="Classic Zinc Finger"/>
    <property type="match status" value="2"/>
</dbReference>
<keyword evidence="9" id="KW-0804">Transcription</keyword>
<accession>P97668</accession>
<dbReference type="GO" id="GO:0045892">
    <property type="term" value="P:negative regulation of DNA-templated transcription"/>
    <property type="evidence" value="ECO:0007669"/>
    <property type="project" value="UniProtKB-ARBA"/>
</dbReference>
<evidence type="ECO:0000256" key="7">
    <source>
        <dbReference type="ARBA" id="ARBA00023015"/>
    </source>
</evidence>
<evidence type="ECO:0000256" key="11">
    <source>
        <dbReference type="PROSITE-ProRule" id="PRU00042"/>
    </source>
</evidence>
<evidence type="ECO:0000256" key="2">
    <source>
        <dbReference type="ARBA" id="ARBA00006991"/>
    </source>
</evidence>
<comment type="similarity">
    <text evidence="2">Belongs to the krueppel C2H2-type zinc-finger protein family.</text>
</comment>
<keyword evidence="3" id="KW-0479">Metal-binding</keyword>
<proteinExistence type="evidence at transcript level"/>
<dbReference type="EMBL" id="U78140">
    <property type="protein sequence ID" value="AAB36812.1"/>
    <property type="molecule type" value="mRNA"/>
</dbReference>
<dbReference type="PANTHER" id="PTHR23226:SF85">
    <property type="entry name" value="ZINC FINGER PROTEIN 397"/>
    <property type="match status" value="1"/>
</dbReference>
<dbReference type="GO" id="GO:0003700">
    <property type="term" value="F:DNA-binding transcription factor activity"/>
    <property type="evidence" value="ECO:0007669"/>
    <property type="project" value="UniProtKB-ARBA"/>
</dbReference>
<reference evidence="13" key="1">
    <citation type="journal article" date="1996" name="Cancer Lett.">
        <title>A novel profile of expressed sequence tags for zinc finger encoding genes from the poorly differentiated exocrine pancreatic cell line AR4IP.</title>
        <authorList>
            <person name="Gebelein B."/>
            <person name="Mesa K."/>
            <person name="Urrutia R."/>
        </authorList>
    </citation>
    <scope>NUCLEOTIDE SEQUENCE</scope>
</reference>
<comment type="subcellular location">
    <subcellularLocation>
        <location evidence="1">Nucleus</location>
    </subcellularLocation>
</comment>
<evidence type="ECO:0000256" key="5">
    <source>
        <dbReference type="ARBA" id="ARBA00022771"/>
    </source>
</evidence>
<keyword evidence="8" id="KW-0238">DNA-binding</keyword>
<dbReference type="AlphaFoldDB" id="P97668"/>
<dbReference type="SUPFAM" id="SSF57667">
    <property type="entry name" value="beta-beta-alpha zinc fingers"/>
    <property type="match status" value="1"/>
</dbReference>
<keyword evidence="10" id="KW-0539">Nucleus</keyword>
<evidence type="ECO:0000259" key="12">
    <source>
        <dbReference type="PROSITE" id="PS50157"/>
    </source>
</evidence>
<dbReference type="PANTHER" id="PTHR23226">
    <property type="entry name" value="ZINC FINGER AND SCAN DOMAIN-CONTAINING"/>
    <property type="match status" value="1"/>
</dbReference>
<dbReference type="PROSITE" id="PS00028">
    <property type="entry name" value="ZINC_FINGER_C2H2_1"/>
    <property type="match status" value="1"/>
</dbReference>
<dbReference type="PROSITE" id="PS50157">
    <property type="entry name" value="ZINC_FINGER_C2H2_2"/>
    <property type="match status" value="1"/>
</dbReference>
<evidence type="ECO:0000256" key="9">
    <source>
        <dbReference type="ARBA" id="ARBA00023163"/>
    </source>
</evidence>
<dbReference type="InterPro" id="IPR013087">
    <property type="entry name" value="Znf_C2H2_type"/>
</dbReference>
<keyword evidence="7" id="KW-0805">Transcription regulation</keyword>
<organism evidence="13">
    <name type="scientific">Rattus norvegicus</name>
    <name type="common">Rat</name>
    <dbReference type="NCBI Taxonomy" id="10116"/>
    <lineage>
        <taxon>Eukaryota</taxon>
        <taxon>Metazoa</taxon>
        <taxon>Chordata</taxon>
        <taxon>Craniata</taxon>
        <taxon>Vertebrata</taxon>
        <taxon>Euteleostomi</taxon>
        <taxon>Mammalia</taxon>
        <taxon>Eutheria</taxon>
        <taxon>Euarchontoglires</taxon>
        <taxon>Glires</taxon>
        <taxon>Rodentia</taxon>
        <taxon>Myomorpha</taxon>
        <taxon>Muroidea</taxon>
        <taxon>Muridae</taxon>
        <taxon>Murinae</taxon>
        <taxon>Rattus</taxon>
    </lineage>
</organism>
<protein>
    <submittedName>
        <fullName evidence="13">Zinc finger protein 12</fullName>
    </submittedName>
</protein>
<dbReference type="FunFam" id="3.30.160.60:FF:000176">
    <property type="entry name" value="zinc finger protein 70"/>
    <property type="match status" value="1"/>
</dbReference>
<keyword evidence="6" id="KW-0862">Zinc</keyword>
<dbReference type="GO" id="GO:0003677">
    <property type="term" value="F:DNA binding"/>
    <property type="evidence" value="ECO:0007669"/>
    <property type="project" value="UniProtKB-KW"/>
</dbReference>
<dbReference type="InterPro" id="IPR036236">
    <property type="entry name" value="Znf_C2H2_sf"/>
</dbReference>
<keyword evidence="4" id="KW-0677">Repeat</keyword>
<gene>
    <name evidence="13" type="primary">DZF12</name>
</gene>
<evidence type="ECO:0000256" key="1">
    <source>
        <dbReference type="ARBA" id="ARBA00004123"/>
    </source>
</evidence>
<sequence>LCPECGKSLVRVQILLCHQRIHTGEKPFECHECGKAFIQSATLLCIRGSTLAR</sequence>
<evidence type="ECO:0000313" key="13">
    <source>
        <dbReference type="EMBL" id="AAB36812.1"/>
    </source>
</evidence>
<evidence type="ECO:0000256" key="8">
    <source>
        <dbReference type="ARBA" id="ARBA00023125"/>
    </source>
</evidence>
<name>P97668_RAT</name>
<dbReference type="GO" id="GO:0008270">
    <property type="term" value="F:zinc ion binding"/>
    <property type="evidence" value="ECO:0007669"/>
    <property type="project" value="UniProtKB-KW"/>
</dbReference>
<evidence type="ECO:0000256" key="6">
    <source>
        <dbReference type="ARBA" id="ARBA00022833"/>
    </source>
</evidence>
<dbReference type="FunFam" id="3.30.160.60:FF:000566">
    <property type="entry name" value="zinc finger protein 133 isoform X2"/>
    <property type="match status" value="1"/>
</dbReference>
<keyword evidence="5 11" id="KW-0863">Zinc-finger</keyword>
<dbReference type="GO" id="GO:0005634">
    <property type="term" value="C:nucleus"/>
    <property type="evidence" value="ECO:0007669"/>
    <property type="project" value="UniProtKB-SubCell"/>
</dbReference>
<feature type="domain" description="C2H2-type" evidence="12">
    <location>
        <begin position="1"/>
        <end position="27"/>
    </location>
</feature>
<evidence type="ECO:0000256" key="3">
    <source>
        <dbReference type="ARBA" id="ARBA00022723"/>
    </source>
</evidence>
<feature type="non-terminal residue" evidence="13">
    <location>
        <position position="1"/>
    </location>
</feature>
<feature type="non-terminal residue" evidence="13">
    <location>
        <position position="53"/>
    </location>
</feature>
<dbReference type="Pfam" id="PF00096">
    <property type="entry name" value="zf-C2H2"/>
    <property type="match status" value="1"/>
</dbReference>
<evidence type="ECO:0000256" key="10">
    <source>
        <dbReference type="ARBA" id="ARBA00023242"/>
    </source>
</evidence>